<keyword evidence="3" id="KW-1185">Reference proteome</keyword>
<feature type="transmembrane region" description="Helical" evidence="1">
    <location>
        <begin position="7"/>
        <end position="25"/>
    </location>
</feature>
<accession>A0A1G7Y201</accession>
<evidence type="ECO:0000313" key="2">
    <source>
        <dbReference type="EMBL" id="SDG90296.1"/>
    </source>
</evidence>
<feature type="transmembrane region" description="Helical" evidence="1">
    <location>
        <begin position="37"/>
        <end position="58"/>
    </location>
</feature>
<keyword evidence="1" id="KW-0812">Transmembrane</keyword>
<feature type="transmembrane region" description="Helical" evidence="1">
    <location>
        <begin position="145"/>
        <end position="164"/>
    </location>
</feature>
<dbReference type="InterPro" id="IPR050039">
    <property type="entry name" value="MAB_1171c-like"/>
</dbReference>
<keyword evidence="1" id="KW-1133">Transmembrane helix</keyword>
<dbReference type="NCBIfam" id="NF042915">
    <property type="entry name" value="MAB_1171c_fam"/>
    <property type="match status" value="1"/>
</dbReference>
<proteinExistence type="predicted"/>
<keyword evidence="1" id="KW-0472">Membrane</keyword>
<protein>
    <submittedName>
        <fullName evidence="2">Uncharacterized protein</fullName>
    </submittedName>
</protein>
<reference evidence="2 3" key="1">
    <citation type="submission" date="2016-10" db="EMBL/GenBank/DDBJ databases">
        <authorList>
            <person name="de Groot N.N."/>
        </authorList>
    </citation>
    <scope>NUCLEOTIDE SEQUENCE [LARGE SCALE GENOMIC DNA]</scope>
    <source>
        <strain evidence="2 3">CPCC 201354</strain>
    </source>
</reference>
<evidence type="ECO:0000313" key="3">
    <source>
        <dbReference type="Proteomes" id="UP000198923"/>
    </source>
</evidence>
<dbReference type="AlphaFoldDB" id="A0A1G7Y201"/>
<dbReference type="STRING" id="504805.SAMN05421505_10965"/>
<dbReference type="OrthoDB" id="3685619at2"/>
<feature type="transmembrane region" description="Helical" evidence="1">
    <location>
        <begin position="218"/>
        <end position="241"/>
    </location>
</feature>
<dbReference type="EMBL" id="FNCN01000009">
    <property type="protein sequence ID" value="SDG90296.1"/>
    <property type="molecule type" value="Genomic_DNA"/>
</dbReference>
<evidence type="ECO:0000256" key="1">
    <source>
        <dbReference type="SAM" id="Phobius"/>
    </source>
</evidence>
<sequence>MISVNDFAYPLAAIVAGLAFVIQLWRMPRYRGDPACTALTASLGFLAAVFFLSVPVVWKWLGESTGVPNIAGVTAQALVIVFAVSQQAFILYWSEDRSRARKKTLWWLSAAAIVIAVMYALFFAIPNPGERTRDFAVTYAGFPIYSIYLVLYLTTFTVVRVNVIRLALRYAPHAGDVWLRRGLRLIAAGSMLGLVYVGVRVSAVVASSAGLDPRHWEVLAQIGAALGGILEVVGLTAAMLWGPRLSIVRQWGNSRYHFHKLRHCGRRFTTPSPISHWKSRDQGSLNGWWSGTYVFC</sequence>
<feature type="transmembrane region" description="Helical" evidence="1">
    <location>
        <begin position="70"/>
        <end position="93"/>
    </location>
</feature>
<dbReference type="RefSeq" id="WP_093170399.1">
    <property type="nucleotide sequence ID" value="NZ_FNCN01000009.1"/>
</dbReference>
<name>A0A1G7Y201_9ACTN</name>
<feature type="transmembrane region" description="Helical" evidence="1">
    <location>
        <begin position="185"/>
        <end position="206"/>
    </location>
</feature>
<gene>
    <name evidence="2" type="ORF">SAMN05421505_10965</name>
</gene>
<feature type="transmembrane region" description="Helical" evidence="1">
    <location>
        <begin position="105"/>
        <end position="125"/>
    </location>
</feature>
<organism evidence="2 3">
    <name type="scientific">Sinosporangium album</name>
    <dbReference type="NCBI Taxonomy" id="504805"/>
    <lineage>
        <taxon>Bacteria</taxon>
        <taxon>Bacillati</taxon>
        <taxon>Actinomycetota</taxon>
        <taxon>Actinomycetes</taxon>
        <taxon>Streptosporangiales</taxon>
        <taxon>Streptosporangiaceae</taxon>
        <taxon>Sinosporangium</taxon>
    </lineage>
</organism>
<dbReference type="Proteomes" id="UP000198923">
    <property type="component" value="Unassembled WGS sequence"/>
</dbReference>